<dbReference type="RefSeq" id="WP_161074261.1">
    <property type="nucleotide sequence ID" value="NZ_WWCU01000030.1"/>
</dbReference>
<comment type="caution">
    <text evidence="1">The sequence shown here is derived from an EMBL/GenBank/DDBJ whole genome shotgun (WGS) entry which is preliminary data.</text>
</comment>
<evidence type="ECO:0000313" key="1">
    <source>
        <dbReference type="EMBL" id="MYN09963.1"/>
    </source>
</evidence>
<evidence type="ECO:0000313" key="2">
    <source>
        <dbReference type="Proteomes" id="UP000450676"/>
    </source>
</evidence>
<dbReference type="EMBL" id="WWCU01000030">
    <property type="protein sequence ID" value="MYN09963.1"/>
    <property type="molecule type" value="Genomic_DNA"/>
</dbReference>
<dbReference type="Proteomes" id="UP000450676">
    <property type="component" value="Unassembled WGS sequence"/>
</dbReference>
<dbReference type="InterPro" id="IPR053847">
    <property type="entry name" value="DUF6928"/>
</dbReference>
<name>A0A7X4HEV2_9BURK</name>
<organism evidence="1 2">
    <name type="scientific">Pseudoduganella aquatica</name>
    <dbReference type="NCBI Taxonomy" id="2660641"/>
    <lineage>
        <taxon>Bacteria</taxon>
        <taxon>Pseudomonadati</taxon>
        <taxon>Pseudomonadota</taxon>
        <taxon>Betaproteobacteria</taxon>
        <taxon>Burkholderiales</taxon>
        <taxon>Oxalobacteraceae</taxon>
        <taxon>Telluria group</taxon>
        <taxon>Pseudoduganella</taxon>
    </lineage>
</organism>
<dbReference type="Pfam" id="PF21997">
    <property type="entry name" value="DUF6928"/>
    <property type="match status" value="1"/>
</dbReference>
<protein>
    <submittedName>
        <fullName evidence="1">Uncharacterized protein</fullName>
    </submittedName>
</protein>
<reference evidence="1 2" key="1">
    <citation type="submission" date="2019-12" db="EMBL/GenBank/DDBJ databases">
        <title>Novel species isolated from a subtropical stream in China.</title>
        <authorList>
            <person name="Lu H."/>
        </authorList>
    </citation>
    <scope>NUCLEOTIDE SEQUENCE [LARGE SCALE GENOMIC DNA]</scope>
    <source>
        <strain evidence="1 2">FT127W</strain>
    </source>
</reference>
<proteinExistence type="predicted"/>
<dbReference type="AlphaFoldDB" id="A0A7X4HEV2"/>
<sequence length="218" mass="24264">MGAKTWMLVYSKGNPVEILMGSPALDRDATIALAKRLFVSERLEPLGDGDLSSTCPADDVLVVGCFPGLTVVAAKEFGIDYPSRLPAKFLEAMPGHGVYLHAMHSVVDWFAYAVWADGKLQRSLSLSPDSGVLEDIGERQSFEAPYWDGEHPAVDSEEDAADYPFVFHPLDMGEAALLSLFGYQLEGMIDPTHLQPESIPLMRFKRRKSWWRFGWRGK</sequence>
<accession>A0A7X4HEV2</accession>
<gene>
    <name evidence="1" type="ORF">GTP77_21825</name>
</gene>
<keyword evidence="2" id="KW-1185">Reference proteome</keyword>